<dbReference type="EMBL" id="BQNB010014565">
    <property type="protein sequence ID" value="GJT29709.1"/>
    <property type="molecule type" value="Genomic_DNA"/>
</dbReference>
<gene>
    <name evidence="1" type="ORF">Tco_0909984</name>
</gene>
<accession>A0ABQ5CYQ6</accession>
<dbReference type="Proteomes" id="UP001151760">
    <property type="component" value="Unassembled WGS sequence"/>
</dbReference>
<reference evidence="1" key="2">
    <citation type="submission" date="2022-01" db="EMBL/GenBank/DDBJ databases">
        <authorList>
            <person name="Yamashiro T."/>
            <person name="Shiraishi A."/>
            <person name="Satake H."/>
            <person name="Nakayama K."/>
        </authorList>
    </citation>
    <scope>NUCLEOTIDE SEQUENCE</scope>
</reference>
<keyword evidence="2" id="KW-1185">Reference proteome</keyword>
<evidence type="ECO:0000313" key="2">
    <source>
        <dbReference type="Proteomes" id="UP001151760"/>
    </source>
</evidence>
<protein>
    <submittedName>
        <fullName evidence="1">Uncharacterized protein</fullName>
    </submittedName>
</protein>
<comment type="caution">
    <text evidence="1">The sequence shown here is derived from an EMBL/GenBank/DDBJ whole genome shotgun (WGS) entry which is preliminary data.</text>
</comment>
<proteinExistence type="predicted"/>
<sequence length="197" mass="21966">MYPMHIRKDPVFSSLQTEPEAPRARNLVYEVPLSVSSALYSCSFPSSRRPLIYMVPRAIGCSTTACRQRTRFAVSPLVCRGVVYPGSSQEEDFRRTILEQSGTNLSTRSQLTCLPLLLRVNRLSFVSSLTFQTPQLFIFLSIERSVANSMAILHSFVADVSVPSQCCSHGIVCLVFKPSLTISQHVSISTVKHRSHN</sequence>
<name>A0ABQ5CYQ6_9ASTR</name>
<evidence type="ECO:0000313" key="1">
    <source>
        <dbReference type="EMBL" id="GJT29709.1"/>
    </source>
</evidence>
<organism evidence="1 2">
    <name type="scientific">Tanacetum coccineum</name>
    <dbReference type="NCBI Taxonomy" id="301880"/>
    <lineage>
        <taxon>Eukaryota</taxon>
        <taxon>Viridiplantae</taxon>
        <taxon>Streptophyta</taxon>
        <taxon>Embryophyta</taxon>
        <taxon>Tracheophyta</taxon>
        <taxon>Spermatophyta</taxon>
        <taxon>Magnoliopsida</taxon>
        <taxon>eudicotyledons</taxon>
        <taxon>Gunneridae</taxon>
        <taxon>Pentapetalae</taxon>
        <taxon>asterids</taxon>
        <taxon>campanulids</taxon>
        <taxon>Asterales</taxon>
        <taxon>Asteraceae</taxon>
        <taxon>Asteroideae</taxon>
        <taxon>Anthemideae</taxon>
        <taxon>Anthemidinae</taxon>
        <taxon>Tanacetum</taxon>
    </lineage>
</organism>
<reference evidence="1" key="1">
    <citation type="journal article" date="2022" name="Int. J. Mol. Sci.">
        <title>Draft Genome of Tanacetum Coccineum: Genomic Comparison of Closely Related Tanacetum-Family Plants.</title>
        <authorList>
            <person name="Yamashiro T."/>
            <person name="Shiraishi A."/>
            <person name="Nakayama K."/>
            <person name="Satake H."/>
        </authorList>
    </citation>
    <scope>NUCLEOTIDE SEQUENCE</scope>
</reference>